<evidence type="ECO:0000256" key="4">
    <source>
        <dbReference type="ARBA" id="ARBA00023016"/>
    </source>
</evidence>
<accession>A0A1S1PWN1</accession>
<dbReference type="OrthoDB" id="9766019at2"/>
<dbReference type="PANTHER" id="PTHR19375">
    <property type="entry name" value="HEAT SHOCK PROTEIN 70KDA"/>
    <property type="match status" value="1"/>
</dbReference>
<comment type="similarity">
    <text evidence="1">Belongs to the heat shock protein 70 family.</text>
</comment>
<evidence type="ECO:0000256" key="1">
    <source>
        <dbReference type="ARBA" id="ARBA00007381"/>
    </source>
</evidence>
<keyword evidence="2" id="KW-0547">Nucleotide-binding</keyword>
<evidence type="ECO:0000256" key="3">
    <source>
        <dbReference type="ARBA" id="ARBA00022840"/>
    </source>
</evidence>
<dbReference type="InterPro" id="IPR043129">
    <property type="entry name" value="ATPase_NBD"/>
</dbReference>
<dbReference type="InterPro" id="IPR018181">
    <property type="entry name" value="Heat_shock_70_CS"/>
</dbReference>
<sequence length="879" mass="87862">MAYALGIDVGTTFTAGAIWRDGRAEAFGLGTHSTAVPSVLFLRDDGVMLVGEAAEQRAVTEPSRVAREFKRRFGDDVPVLLGDTWVTATELFADMIRFVVGKVTERESEAPGYVMLTCPATWSDHRRGLMEDAAGLAGLGQVGLVAEPTAAAMYYAAQERLEPGALLGIYDLGGGTFDATVLRKTAGGFELCGDPGGDDEIGGVDVDQAVVDHIARAVGPSWHEQDTSDPATARALAAVLAAAVTAKETLSQDLQAEIPVILPGCNKVVRITRDDLEDAVRILVLRTVDAFRRTVRAAGVEVSDLARVLLVGGSSRIPLIARMIEDDLRVPVAVDTHPKLAVCLGAAIAAGPRVATGALGAAAPGTAAGPAPWTAPPVGTPPSPRPADAPAPRPGAPQPAPWPDGTSAGVPTGGPGDEPTDVPRRVPEPVEATAARRAADLVAPAPAGPPGGARSEEQVRLDVDLAGAGLAEPSDQPLRPAVMPTRAVRLADRDVPLVVRTAGDASYRQAGRRTAAVLGAVAVVAVLAAAAIGVLLGLGGGSAGPEPPPRTTAPGVASTAAATARVARLAGAPLPAGGSGGGSVGAALAVAVRPGGGLVAVGATGSPDPAGRTPSAWWTGDGTTWRLAAVPLPAGATVGTMSGLASTGGRLVAVGWVGSGDTTSAAVWVSDDGQAWRAGSVGGAASSSMRDVVARAGGLLAVGQDDGSDPEGDGAVWTSADGSDWQRVDISGADGLGTQTLHRVVSLAGGGLLATGQEPEGAGTVARVRQSADGSSWTGVETDLPLDAEVAGLAILPDGRLVGAGSVPHAGGRQQQIWVADATGRSWAPQDALTATGQSGTGIDIAGVAVAGTLVAAGSIDGTDGPAAASWSVTLDQPR</sequence>
<feature type="compositionally biased region" description="Low complexity" evidence="6">
    <location>
        <begin position="362"/>
        <end position="372"/>
    </location>
</feature>
<protein>
    <submittedName>
        <fullName evidence="7">Heat-shock protein Hsp70</fullName>
    </submittedName>
</protein>
<dbReference type="SUPFAM" id="SSF53067">
    <property type="entry name" value="Actin-like ATPase domain"/>
    <property type="match status" value="2"/>
</dbReference>
<organism evidence="7 8">
    <name type="scientific">Parafrankia soli</name>
    <dbReference type="NCBI Taxonomy" id="2599596"/>
    <lineage>
        <taxon>Bacteria</taxon>
        <taxon>Bacillati</taxon>
        <taxon>Actinomycetota</taxon>
        <taxon>Actinomycetes</taxon>
        <taxon>Frankiales</taxon>
        <taxon>Frankiaceae</taxon>
        <taxon>Parafrankia</taxon>
    </lineage>
</organism>
<dbReference type="Gene3D" id="3.90.640.10">
    <property type="entry name" value="Actin, Chain A, domain 4"/>
    <property type="match status" value="1"/>
</dbReference>
<evidence type="ECO:0000256" key="6">
    <source>
        <dbReference type="SAM" id="MobiDB-lite"/>
    </source>
</evidence>
<comment type="caution">
    <text evidence="7">The sequence shown here is derived from an EMBL/GenBank/DDBJ whole genome shotgun (WGS) entry which is preliminary data.</text>
</comment>
<gene>
    <name evidence="7" type="ORF">BBK14_21535</name>
</gene>
<dbReference type="EMBL" id="MAXA01000228">
    <property type="protein sequence ID" value="OHV25719.1"/>
    <property type="molecule type" value="Genomic_DNA"/>
</dbReference>
<proteinExistence type="inferred from homology"/>
<evidence type="ECO:0000313" key="8">
    <source>
        <dbReference type="Proteomes" id="UP000179769"/>
    </source>
</evidence>
<dbReference type="PROSITE" id="PS01036">
    <property type="entry name" value="HSP70_3"/>
    <property type="match status" value="1"/>
</dbReference>
<keyword evidence="8" id="KW-1185">Reference proteome</keyword>
<dbReference type="PROSITE" id="PS00329">
    <property type="entry name" value="HSP70_2"/>
    <property type="match status" value="1"/>
</dbReference>
<dbReference type="GO" id="GO:0140662">
    <property type="term" value="F:ATP-dependent protein folding chaperone"/>
    <property type="evidence" value="ECO:0007669"/>
    <property type="project" value="InterPro"/>
</dbReference>
<keyword evidence="4" id="KW-0346">Stress response</keyword>
<dbReference type="Gene3D" id="3.30.420.40">
    <property type="match status" value="2"/>
</dbReference>
<evidence type="ECO:0000313" key="7">
    <source>
        <dbReference type="EMBL" id="OHV25719.1"/>
    </source>
</evidence>
<dbReference type="InterPro" id="IPR013126">
    <property type="entry name" value="Hsp_70_fam"/>
</dbReference>
<name>A0A1S1PWN1_9ACTN</name>
<evidence type="ECO:0000256" key="2">
    <source>
        <dbReference type="ARBA" id="ARBA00022741"/>
    </source>
</evidence>
<dbReference type="RefSeq" id="WP_071065172.1">
    <property type="nucleotide sequence ID" value="NZ_MAXA01000228.1"/>
</dbReference>
<keyword evidence="3" id="KW-0067">ATP-binding</keyword>
<keyword evidence="5" id="KW-0143">Chaperone</keyword>
<feature type="region of interest" description="Disordered" evidence="6">
    <location>
        <begin position="362"/>
        <end position="425"/>
    </location>
</feature>
<dbReference type="Proteomes" id="UP000179769">
    <property type="component" value="Unassembled WGS sequence"/>
</dbReference>
<dbReference type="AlphaFoldDB" id="A0A1S1PWN1"/>
<evidence type="ECO:0000256" key="5">
    <source>
        <dbReference type="ARBA" id="ARBA00023186"/>
    </source>
</evidence>
<reference evidence="8" key="1">
    <citation type="submission" date="2016-07" db="EMBL/GenBank/DDBJ databases">
        <title>Frankia sp. NRRL B-16219 Genome sequencing.</title>
        <authorList>
            <person name="Ghodhbane-Gtari F."/>
            <person name="Swanson E."/>
            <person name="Gueddou A."/>
            <person name="Louati M."/>
            <person name="Nouioui I."/>
            <person name="Hezbri K."/>
            <person name="Abebe-Akele F."/>
            <person name="Simpson S."/>
            <person name="Morris K."/>
            <person name="Thomas K."/>
            <person name="Gtari M."/>
            <person name="Tisa L.S."/>
        </authorList>
    </citation>
    <scope>NUCLEOTIDE SEQUENCE [LARGE SCALE GENOMIC DNA]</scope>
    <source>
        <strain evidence="8">NRRL B-16219</strain>
    </source>
</reference>
<dbReference type="Pfam" id="PF00012">
    <property type="entry name" value="HSP70"/>
    <property type="match status" value="2"/>
</dbReference>
<dbReference type="GO" id="GO:0005524">
    <property type="term" value="F:ATP binding"/>
    <property type="evidence" value="ECO:0007669"/>
    <property type="project" value="UniProtKB-KW"/>
</dbReference>
<dbReference type="PRINTS" id="PR00301">
    <property type="entry name" value="HEATSHOCK70"/>
</dbReference>
<dbReference type="InterPro" id="IPR036278">
    <property type="entry name" value="Sialidase_sf"/>
</dbReference>
<dbReference type="SUPFAM" id="SSF50939">
    <property type="entry name" value="Sialidases"/>
    <property type="match status" value="2"/>
</dbReference>
<feature type="compositionally biased region" description="Pro residues" evidence="6">
    <location>
        <begin position="373"/>
        <end position="402"/>
    </location>
</feature>